<gene>
    <name evidence="2" type="ORF">ACFPOG_31590</name>
</gene>
<accession>A0ABW0KJ24</accession>
<dbReference type="Proteomes" id="UP001596044">
    <property type="component" value="Unassembled WGS sequence"/>
</dbReference>
<evidence type="ECO:0000259" key="1">
    <source>
        <dbReference type="Pfam" id="PF06439"/>
    </source>
</evidence>
<keyword evidence="3" id="KW-1185">Reference proteome</keyword>
<reference evidence="3" key="1">
    <citation type="journal article" date="2019" name="Int. J. Syst. Evol. Microbiol.">
        <title>The Global Catalogue of Microorganisms (GCM) 10K type strain sequencing project: providing services to taxonomists for standard genome sequencing and annotation.</title>
        <authorList>
            <consortium name="The Broad Institute Genomics Platform"/>
            <consortium name="The Broad Institute Genome Sequencing Center for Infectious Disease"/>
            <person name="Wu L."/>
            <person name="Ma J."/>
        </authorList>
    </citation>
    <scope>NUCLEOTIDE SEQUENCE [LARGE SCALE GENOMIC DNA]</scope>
    <source>
        <strain evidence="3">KACC 11904</strain>
    </source>
</reference>
<dbReference type="RefSeq" id="WP_377526933.1">
    <property type="nucleotide sequence ID" value="NZ_JBHSMJ010000063.1"/>
</dbReference>
<evidence type="ECO:0000313" key="2">
    <source>
        <dbReference type="EMBL" id="MFC5452753.1"/>
    </source>
</evidence>
<comment type="caution">
    <text evidence="2">The sequence shown here is derived from an EMBL/GenBank/DDBJ whole genome shotgun (WGS) entry which is preliminary data.</text>
</comment>
<proteinExistence type="predicted"/>
<evidence type="ECO:0000313" key="3">
    <source>
        <dbReference type="Proteomes" id="UP001596044"/>
    </source>
</evidence>
<dbReference type="Gene3D" id="2.60.120.560">
    <property type="entry name" value="Exo-inulinase, domain 1"/>
    <property type="match status" value="1"/>
</dbReference>
<sequence>MDKANADFTPIFDGQTLAGWHAVPRLPVSRAPGGPEPDRTTETYRRAAQTTGSWTVEDGALTGRQDPPGCGYGGYLLSDGVYGDFELLFEACPDWPADTGILVRASALGSQGYQILLDHRRSGNIGGIYGNGIGGFHGINFTIDAEYDEQGRPIGLRLEDPATTIEPMTPDKTALLNDAASGEQFLSIWRWNEWNEFQIRVEGALPKITVHINGVKMTEIDTAAMKHPSYRQDEVLALLGPQGHIAFEVHDNDPGMGDARWGPNAACRWRNIRIREL</sequence>
<protein>
    <submittedName>
        <fullName evidence="2">DUF1080 domain-containing protein</fullName>
    </submittedName>
</protein>
<dbReference type="EMBL" id="JBHSMJ010000063">
    <property type="protein sequence ID" value="MFC5452753.1"/>
    <property type="molecule type" value="Genomic_DNA"/>
</dbReference>
<name>A0ABW0KJ24_9BACL</name>
<dbReference type="InterPro" id="IPR010496">
    <property type="entry name" value="AL/BT2_dom"/>
</dbReference>
<feature type="domain" description="3-keto-alpha-glucoside-1,2-lyase/3-keto-2-hydroxy-glucal hydratase" evidence="1">
    <location>
        <begin position="7"/>
        <end position="275"/>
    </location>
</feature>
<organism evidence="2 3">
    <name type="scientific">Paenibacillus aestuarii</name>
    <dbReference type="NCBI Taxonomy" id="516965"/>
    <lineage>
        <taxon>Bacteria</taxon>
        <taxon>Bacillati</taxon>
        <taxon>Bacillota</taxon>
        <taxon>Bacilli</taxon>
        <taxon>Bacillales</taxon>
        <taxon>Paenibacillaceae</taxon>
        <taxon>Paenibacillus</taxon>
    </lineage>
</organism>
<dbReference type="Pfam" id="PF06439">
    <property type="entry name" value="3keto-disac_hyd"/>
    <property type="match status" value="1"/>
</dbReference>